<dbReference type="EMBL" id="MN072620">
    <property type="protein sequence ID" value="QEJ78791.1"/>
    <property type="molecule type" value="Genomic_DNA"/>
</dbReference>
<accession>A0A5C0PRE0</accession>
<dbReference type="InterPro" id="IPR007031">
    <property type="entry name" value="Poxvirus_VLTF3"/>
</dbReference>
<evidence type="ECO:0000313" key="9">
    <source>
        <dbReference type="Proteomes" id="UP000323802"/>
    </source>
</evidence>
<dbReference type="Proteomes" id="UP000593871">
    <property type="component" value="Segment"/>
</dbReference>
<evidence type="ECO:0000256" key="2">
    <source>
        <dbReference type="ARBA" id="ARBA00021729"/>
    </source>
</evidence>
<evidence type="ECO:0000259" key="6">
    <source>
        <dbReference type="Pfam" id="PF08792"/>
    </source>
</evidence>
<keyword evidence="5" id="KW-0010">Activator</keyword>
<keyword evidence="4" id="KW-0804">Transcription</keyword>
<evidence type="ECO:0000256" key="3">
    <source>
        <dbReference type="ARBA" id="ARBA00022921"/>
    </source>
</evidence>
<gene>
    <name evidence="7" type="ORF">GPX-India_092</name>
</gene>
<evidence type="ECO:0000256" key="5">
    <source>
        <dbReference type="ARBA" id="ARBA00023159"/>
    </source>
</evidence>
<dbReference type="Pfam" id="PF04947">
    <property type="entry name" value="Pox_VLTF3"/>
    <property type="match status" value="1"/>
</dbReference>
<evidence type="ECO:0000313" key="7">
    <source>
        <dbReference type="EMBL" id="QEJ78791.1"/>
    </source>
</evidence>
<proteinExistence type="predicted"/>
<dbReference type="GO" id="GO:0046782">
    <property type="term" value="P:regulation of viral transcription"/>
    <property type="evidence" value="ECO:0007669"/>
    <property type="project" value="InterPro"/>
</dbReference>
<dbReference type="InterPro" id="IPR014900">
    <property type="entry name" value="VLTF-3_Zn_ribbon"/>
</dbReference>
<reference evidence="8" key="2">
    <citation type="journal article" date="2020" name="Viruses">
        <title>Experimental Infection and Genetic Characterization of Two Different Capripox Virus Isolates in Small Ruminants.</title>
        <authorList>
            <person name="Wolff J."/>
            <person name="King J."/>
            <person name="Moritz T."/>
            <person name="Pohlmann A."/>
            <person name="Hoffmann D."/>
            <person name="Beer M."/>
            <person name="Hoffmann B."/>
        </authorList>
    </citation>
    <scope>NUCLEOTIDE SEQUENCE [LARGE SCALE GENOMIC DNA]</scope>
    <source>
        <strain evidence="8">V103</strain>
    </source>
</reference>
<comment type="function">
    <text evidence="1">Acts with RNA polymerase to initiate transcription from late gene promoters.</text>
</comment>
<evidence type="ECO:0000256" key="1">
    <source>
        <dbReference type="ARBA" id="ARBA00003347"/>
    </source>
</evidence>
<evidence type="ECO:0000256" key="4">
    <source>
        <dbReference type="ARBA" id="ARBA00023015"/>
    </source>
</evidence>
<keyword evidence="3" id="KW-0426">Late protein</keyword>
<evidence type="ECO:0000313" key="8">
    <source>
        <dbReference type="EMBL" id="QOK36529.1"/>
    </source>
</evidence>
<dbReference type="Proteomes" id="UP000323802">
    <property type="component" value="Segment"/>
</dbReference>
<dbReference type="EMBL" id="MW020570">
    <property type="protein sequence ID" value="QOK36529.1"/>
    <property type="molecule type" value="Genomic_DNA"/>
</dbReference>
<sequence length="232" mass="27239">MSCLKMNLNLKMCSGCFHNGIVSEQGYEFCIFCESVFQKYSKSVQKKSNFHVSNKLIHLRNVLRRLLSNQCSGEIISELLDLMKKNQISSEDVDANFVSSFLKEHERINKKDYKLVFEIINQVKSEKLNLTTEKINEVVEIFKHLVFFCQENTPSKTINYSFFLDKIFEITLVTKNLKPQTVKNYTKNNSNQLIWENFLIYMKNKKKTANIIDFGHEYVFTDEKFTTCSLDI</sequence>
<reference evidence="7 9" key="1">
    <citation type="journal article" date="2019" name="Transbound. Emerg. Dis.">
        <title>Extended sequencing of vaccine and wild-type capripoxvirus isolates provides insights into genes modulating virulence and host range.</title>
        <authorList>
            <person name="Biswas S."/>
            <person name="Noyce R.S."/>
            <person name="Babiuk L.A."/>
            <person name="Lung O."/>
            <person name="Bulach D.M."/>
            <person name="Bowden T.R."/>
            <person name="Boyle D.B."/>
            <person name="Babiuk S."/>
            <person name="Evans D.H."/>
        </authorList>
    </citation>
    <scope>NUCLEOTIDE SEQUENCE [LARGE SCALE GENOMIC DNA]</scope>
    <source>
        <strain evidence="7">India</strain>
    </source>
</reference>
<feature type="domain" description="Viral late gene transcription factor 3 zinc ribbon" evidence="6">
    <location>
        <begin position="9"/>
        <end position="39"/>
    </location>
</feature>
<protein>
    <recommendedName>
        <fullName evidence="2">Viral late gene transcription factor 3</fullName>
    </recommendedName>
</protein>
<keyword evidence="4" id="KW-0805">Transcription regulation</keyword>
<name>A0A5C0PRE0_9POXV</name>
<dbReference type="Pfam" id="PF08792">
    <property type="entry name" value="A2L_zn_ribbon"/>
    <property type="match status" value="1"/>
</dbReference>
<organism evidence="7 9">
    <name type="scientific">Goatpox virus</name>
    <dbReference type="NCBI Taxonomy" id="186805"/>
    <lineage>
        <taxon>Viruses</taxon>
        <taxon>Varidnaviria</taxon>
        <taxon>Bamfordvirae</taxon>
        <taxon>Nucleocytoviricota</taxon>
        <taxon>Pokkesviricetes</taxon>
        <taxon>Chitovirales</taxon>
        <taxon>Poxviridae</taxon>
        <taxon>Chordopoxvirinae</taxon>
        <taxon>Capripoxvirus</taxon>
        <taxon>Capripoxvirus goatpox</taxon>
    </lineage>
</organism>